<dbReference type="OrthoDB" id="6502727at2759"/>
<organism evidence="4 5">
    <name type="scientific">Leptotrombidium deliense</name>
    <dbReference type="NCBI Taxonomy" id="299467"/>
    <lineage>
        <taxon>Eukaryota</taxon>
        <taxon>Metazoa</taxon>
        <taxon>Ecdysozoa</taxon>
        <taxon>Arthropoda</taxon>
        <taxon>Chelicerata</taxon>
        <taxon>Arachnida</taxon>
        <taxon>Acari</taxon>
        <taxon>Acariformes</taxon>
        <taxon>Trombidiformes</taxon>
        <taxon>Prostigmata</taxon>
        <taxon>Anystina</taxon>
        <taxon>Parasitengona</taxon>
        <taxon>Trombiculoidea</taxon>
        <taxon>Trombiculidae</taxon>
        <taxon>Leptotrombidium</taxon>
    </lineage>
</organism>
<reference evidence="4 5" key="1">
    <citation type="journal article" date="2018" name="Gigascience">
        <title>Genomes of trombidid mites reveal novel predicted allergens and laterally-transferred genes associated with secondary metabolism.</title>
        <authorList>
            <person name="Dong X."/>
            <person name="Chaisiri K."/>
            <person name="Xia D."/>
            <person name="Armstrong S.D."/>
            <person name="Fang Y."/>
            <person name="Donnelly M.J."/>
            <person name="Kadowaki T."/>
            <person name="McGarry J.W."/>
            <person name="Darby A.C."/>
            <person name="Makepeace B.L."/>
        </authorList>
    </citation>
    <scope>NUCLEOTIDE SEQUENCE [LARGE SCALE GENOMIC DNA]</scope>
    <source>
        <strain evidence="4">UoL-UT</strain>
    </source>
</reference>
<keyword evidence="2" id="KW-0472">Membrane</keyword>
<evidence type="ECO:0000313" key="4">
    <source>
        <dbReference type="EMBL" id="RWS20554.1"/>
    </source>
</evidence>
<comment type="caution">
    <text evidence="4">The sequence shown here is derived from an EMBL/GenBank/DDBJ whole genome shotgun (WGS) entry which is preliminary data.</text>
</comment>
<dbReference type="GO" id="GO:0022857">
    <property type="term" value="F:transmembrane transporter activity"/>
    <property type="evidence" value="ECO:0007669"/>
    <property type="project" value="InterPro"/>
</dbReference>
<dbReference type="Pfam" id="PF07690">
    <property type="entry name" value="MFS_1"/>
    <property type="match status" value="1"/>
</dbReference>
<feature type="transmembrane region" description="Helical" evidence="2">
    <location>
        <begin position="69"/>
        <end position="86"/>
    </location>
</feature>
<feature type="transmembrane region" description="Helical" evidence="2">
    <location>
        <begin position="41"/>
        <end position="62"/>
    </location>
</feature>
<accession>A0A443RZ64</accession>
<protein>
    <submittedName>
        <fullName evidence="4">Solute carrier family 22 member 25-like protein</fullName>
    </submittedName>
</protein>
<comment type="subcellular location">
    <subcellularLocation>
        <location evidence="1">Membrane</location>
        <topology evidence="1">Multi-pass membrane protein</topology>
    </subcellularLocation>
</comment>
<dbReference type="InterPro" id="IPR011701">
    <property type="entry name" value="MFS"/>
</dbReference>
<dbReference type="PROSITE" id="PS50850">
    <property type="entry name" value="MFS"/>
    <property type="match status" value="1"/>
</dbReference>
<dbReference type="EMBL" id="NCKV01016875">
    <property type="protein sequence ID" value="RWS20554.1"/>
    <property type="molecule type" value="Genomic_DNA"/>
</dbReference>
<evidence type="ECO:0000256" key="1">
    <source>
        <dbReference type="ARBA" id="ARBA00004141"/>
    </source>
</evidence>
<dbReference type="InterPro" id="IPR020846">
    <property type="entry name" value="MFS_dom"/>
</dbReference>
<dbReference type="AlphaFoldDB" id="A0A443RZ64"/>
<dbReference type="GO" id="GO:0016020">
    <property type="term" value="C:membrane"/>
    <property type="evidence" value="ECO:0007669"/>
    <property type="project" value="UniProtKB-SubCell"/>
</dbReference>
<gene>
    <name evidence="4" type="ORF">B4U80_02300</name>
</gene>
<dbReference type="STRING" id="299467.A0A443RZ64"/>
<evidence type="ECO:0000313" key="5">
    <source>
        <dbReference type="Proteomes" id="UP000288716"/>
    </source>
</evidence>
<keyword evidence="2" id="KW-0812">Transmembrane</keyword>
<dbReference type="VEuPathDB" id="VectorBase:LDEU011485"/>
<sequence>MTRLILVSGLLARIGVSAMLNINGVYSSEIFPTIVRSRLIAARMVFAALGTVISPLLVTYTFLGVNTPLFIFGVAIFFSGLLMFVMPETVGKPLPDTFEDAENLMKGSDSPAKHKNENAAVEDEQIKLNLISNSLKANA</sequence>
<evidence type="ECO:0000259" key="3">
    <source>
        <dbReference type="PROSITE" id="PS50850"/>
    </source>
</evidence>
<dbReference type="SUPFAM" id="SSF103473">
    <property type="entry name" value="MFS general substrate transporter"/>
    <property type="match status" value="1"/>
</dbReference>
<evidence type="ECO:0000256" key="2">
    <source>
        <dbReference type="SAM" id="Phobius"/>
    </source>
</evidence>
<dbReference type="InterPro" id="IPR036259">
    <property type="entry name" value="MFS_trans_sf"/>
</dbReference>
<keyword evidence="2" id="KW-1133">Transmembrane helix</keyword>
<dbReference type="Gene3D" id="1.20.1250.20">
    <property type="entry name" value="MFS general substrate transporter like domains"/>
    <property type="match status" value="1"/>
</dbReference>
<name>A0A443RZ64_9ACAR</name>
<dbReference type="Proteomes" id="UP000288716">
    <property type="component" value="Unassembled WGS sequence"/>
</dbReference>
<proteinExistence type="predicted"/>
<feature type="domain" description="Major facilitator superfamily (MFS) profile" evidence="3">
    <location>
        <begin position="1"/>
        <end position="91"/>
    </location>
</feature>
<keyword evidence="5" id="KW-1185">Reference proteome</keyword>